<comment type="subcellular location">
    <subcellularLocation>
        <location evidence="1">Endomembrane system</location>
    </subcellularLocation>
</comment>
<feature type="compositionally biased region" description="Low complexity" evidence="4">
    <location>
        <begin position="14"/>
        <end position="24"/>
    </location>
</feature>
<keyword evidence="7" id="KW-1185">Reference proteome</keyword>
<dbReference type="InterPro" id="IPR043573">
    <property type="entry name" value="Fig4-like"/>
</dbReference>
<dbReference type="GO" id="GO:0046856">
    <property type="term" value="P:phosphatidylinositol dephosphorylation"/>
    <property type="evidence" value="ECO:0007669"/>
    <property type="project" value="InterPro"/>
</dbReference>
<feature type="domain" description="SAC" evidence="5">
    <location>
        <begin position="352"/>
        <end position="631"/>
    </location>
</feature>
<evidence type="ECO:0000256" key="1">
    <source>
        <dbReference type="ARBA" id="ARBA00004308"/>
    </source>
</evidence>
<dbReference type="GeneID" id="25336520"/>
<evidence type="ECO:0000256" key="4">
    <source>
        <dbReference type="SAM" id="MobiDB-lite"/>
    </source>
</evidence>
<dbReference type="PANTHER" id="PTHR45738">
    <property type="entry name" value="POLYPHOSPHOINOSITIDE PHOSPHATASE"/>
    <property type="match status" value="1"/>
</dbReference>
<dbReference type="OMA" id="GFYFCRT"/>
<dbReference type="RefSeq" id="XP_013336496.1">
    <property type="nucleotide sequence ID" value="XM_013481042.1"/>
</dbReference>
<reference evidence="6" key="2">
    <citation type="submission" date="2013-10" db="EMBL/GenBank/DDBJ databases">
        <authorList>
            <person name="Aslett M."/>
        </authorList>
    </citation>
    <scope>NUCLEOTIDE SEQUENCE [LARGE SCALE GENOMIC DNA]</scope>
    <source>
        <strain evidence="6">Weybridge</strain>
    </source>
</reference>
<dbReference type="EMBL" id="HG720914">
    <property type="protein sequence ID" value="CDJ59851.1"/>
    <property type="molecule type" value="Genomic_DNA"/>
</dbReference>
<reference evidence="6" key="1">
    <citation type="submission" date="2013-10" db="EMBL/GenBank/DDBJ databases">
        <title>Genomic analysis of the causative agents of coccidiosis in chickens.</title>
        <authorList>
            <person name="Reid A.J."/>
            <person name="Blake D."/>
            <person name="Billington K."/>
            <person name="Browne H."/>
            <person name="Dunn M."/>
            <person name="Hung S."/>
            <person name="Kawahara F."/>
            <person name="Miranda-Saavedra D."/>
            <person name="Mourier T."/>
            <person name="Nagra H."/>
            <person name="Otto T.D."/>
            <person name="Rawlings N."/>
            <person name="Sanchez A."/>
            <person name="Sanders M."/>
            <person name="Subramaniam C."/>
            <person name="Tay Y."/>
            <person name="Dear P."/>
            <person name="Doerig C."/>
            <person name="Gruber A."/>
            <person name="Parkinson J."/>
            <person name="Shirley M."/>
            <person name="Wan K.L."/>
            <person name="Berriman M."/>
            <person name="Tomley F."/>
            <person name="Pain A."/>
        </authorList>
    </citation>
    <scope>NUCLEOTIDE SEQUENCE [LARGE SCALE GENOMIC DNA]</scope>
    <source>
        <strain evidence="6">Weybridge</strain>
    </source>
</reference>
<proteinExistence type="predicted"/>
<feature type="region of interest" description="Disordered" evidence="4">
    <location>
        <begin position="1"/>
        <end position="40"/>
    </location>
</feature>
<organism evidence="6 7">
    <name type="scientific">Eimeria maxima</name>
    <name type="common">Coccidian parasite</name>
    <dbReference type="NCBI Taxonomy" id="5804"/>
    <lineage>
        <taxon>Eukaryota</taxon>
        <taxon>Sar</taxon>
        <taxon>Alveolata</taxon>
        <taxon>Apicomplexa</taxon>
        <taxon>Conoidasida</taxon>
        <taxon>Coccidia</taxon>
        <taxon>Eucoccidiorida</taxon>
        <taxon>Eimeriorina</taxon>
        <taxon>Eimeriidae</taxon>
        <taxon>Eimeria</taxon>
    </lineage>
</organism>
<accession>U6M742</accession>
<protein>
    <recommendedName>
        <fullName evidence="5">SAC domain-containing protein</fullName>
    </recommendedName>
</protein>
<evidence type="ECO:0000259" key="5">
    <source>
        <dbReference type="PROSITE" id="PS50275"/>
    </source>
</evidence>
<dbReference type="OrthoDB" id="405996at2759"/>
<feature type="region of interest" description="Disordered" evidence="4">
    <location>
        <begin position="429"/>
        <end position="450"/>
    </location>
</feature>
<feature type="compositionally biased region" description="Low complexity" evidence="4">
    <location>
        <begin position="433"/>
        <end position="444"/>
    </location>
</feature>
<dbReference type="GO" id="GO:0043813">
    <property type="term" value="F:phosphatidylinositol-3,5-bisphosphate 5-phosphatase activity"/>
    <property type="evidence" value="ECO:0007669"/>
    <property type="project" value="InterPro"/>
</dbReference>
<keyword evidence="2" id="KW-0378">Hydrolase</keyword>
<name>U6M742_EIMMA</name>
<gene>
    <name evidence="6" type="ORF">EMWEY_00025340</name>
</gene>
<dbReference type="VEuPathDB" id="ToxoDB:EMWEY_00025340"/>
<evidence type="ECO:0000313" key="7">
    <source>
        <dbReference type="Proteomes" id="UP000030763"/>
    </source>
</evidence>
<dbReference type="GO" id="GO:0012505">
    <property type="term" value="C:endomembrane system"/>
    <property type="evidence" value="ECO:0007669"/>
    <property type="project" value="UniProtKB-SubCell"/>
</dbReference>
<dbReference type="Proteomes" id="UP000030763">
    <property type="component" value="Unassembled WGS sequence"/>
</dbReference>
<keyword evidence="3" id="KW-0472">Membrane</keyword>
<dbReference type="Pfam" id="PF02383">
    <property type="entry name" value="Syja_N"/>
    <property type="match status" value="1"/>
</dbReference>
<evidence type="ECO:0000313" key="6">
    <source>
        <dbReference type="EMBL" id="CDJ59851.1"/>
    </source>
</evidence>
<evidence type="ECO:0000256" key="3">
    <source>
        <dbReference type="ARBA" id="ARBA00023136"/>
    </source>
</evidence>
<dbReference type="AlphaFoldDB" id="U6M742"/>
<evidence type="ECO:0000256" key="2">
    <source>
        <dbReference type="ARBA" id="ARBA00022801"/>
    </source>
</evidence>
<sequence length="764" mass="82230">MAARPPPYGSLEQAAVAAGANEAASQTEAADSGPQMHANHAAAAAGPLKGVDVDIPPFFAKAGLSEAAAPASAAEAAFAGAAPADPPLSDFTLLVARRYILVVASTDRLQRRPLHQQCSRVQQHNVQQQQIRECILHGDGLAWRRLHSLLLIHKQPTLQQREHMKQYFNLHQQQQQQQQQQHCFHRPPTWERIGKRLMTTEEAEECLKNALLLLLEEPQQQVRCAGLVGFLPLVCGFHLVAAAGAQPAARLLQHHTVHALDGLLLLPLFFDAVSAQEAAAFCCSIPPTIDLLYSLQQHQHQQHHHHHQQQSVYLQQVQDLCRGLAGLSLNSGAAAAAAAAAAAEDAKHRASVSAYHADRGFYFCRTLCINLSLQQLAARRAAARAAAAAAAAAELAGTGVEASAEACTAARSARFHELYITCELHSEDSSDKQQQQQENEQQQQGCSSRWRRSPLHREECRFLWNRELLSLLLQRQQPELISEGFFVLLLHGSVQQQVLHTQGVLLQLLTISRRSASFAGPRYRKRGLNDAGDAANEVEVEFICQAAMPSRAAAAAAAVEAAATATAASPDTPAALRKQVLLRGGGAFEAAVASHTDVNCSAIRRHMAGLLQRYGAPLLLLNLLRSSPRLGPPVAVKQTAPRALSAAAASPGEQQQQGLRAAAEAAMCAFAENEENSHSEEAPAAATVAEQEAYLGEEYRRAVAALNAELPAAVQLRFAAVDIEAARRTNPSGASAWVGALAANTLRELQFFASNESVETLPLL</sequence>
<dbReference type="InterPro" id="IPR002013">
    <property type="entry name" value="SAC_dom"/>
</dbReference>
<dbReference type="PROSITE" id="PS50275">
    <property type="entry name" value="SAC"/>
    <property type="match status" value="1"/>
</dbReference>
<dbReference type="PANTHER" id="PTHR45738:SF5">
    <property type="entry name" value="POLYPHOSPHOINOSITIDE PHOSPHATASE"/>
    <property type="match status" value="1"/>
</dbReference>